<feature type="signal peptide" evidence="1">
    <location>
        <begin position="1"/>
        <end position="22"/>
    </location>
</feature>
<name>A0ABV7H3H5_9BURK</name>
<keyword evidence="3" id="KW-1185">Reference proteome</keyword>
<feature type="chain" id="PRO_5046162717" evidence="1">
    <location>
        <begin position="23"/>
        <end position="144"/>
    </location>
</feature>
<evidence type="ECO:0000256" key="1">
    <source>
        <dbReference type="SAM" id="SignalP"/>
    </source>
</evidence>
<organism evidence="2 3">
    <name type="scientific">Piscinibacterium candidicorallinum</name>
    <dbReference type="NCBI Taxonomy" id="1793872"/>
    <lineage>
        <taxon>Bacteria</taxon>
        <taxon>Pseudomonadati</taxon>
        <taxon>Pseudomonadota</taxon>
        <taxon>Betaproteobacteria</taxon>
        <taxon>Burkholderiales</taxon>
        <taxon>Piscinibacterium</taxon>
    </lineage>
</organism>
<dbReference type="RefSeq" id="WP_377301297.1">
    <property type="nucleotide sequence ID" value="NZ_CP180191.1"/>
</dbReference>
<evidence type="ECO:0000313" key="3">
    <source>
        <dbReference type="Proteomes" id="UP001595556"/>
    </source>
</evidence>
<dbReference type="EMBL" id="JBHRTI010000003">
    <property type="protein sequence ID" value="MFC3146795.1"/>
    <property type="molecule type" value="Genomic_DNA"/>
</dbReference>
<evidence type="ECO:0000313" key="2">
    <source>
        <dbReference type="EMBL" id="MFC3146795.1"/>
    </source>
</evidence>
<proteinExistence type="predicted"/>
<gene>
    <name evidence="2" type="ORF">ACFOEN_03970</name>
</gene>
<reference evidence="3" key="1">
    <citation type="journal article" date="2019" name="Int. J. Syst. Evol. Microbiol.">
        <title>The Global Catalogue of Microorganisms (GCM) 10K type strain sequencing project: providing services to taxonomists for standard genome sequencing and annotation.</title>
        <authorList>
            <consortium name="The Broad Institute Genomics Platform"/>
            <consortium name="The Broad Institute Genome Sequencing Center for Infectious Disease"/>
            <person name="Wu L."/>
            <person name="Ma J."/>
        </authorList>
    </citation>
    <scope>NUCLEOTIDE SEQUENCE [LARGE SCALE GENOMIC DNA]</scope>
    <source>
        <strain evidence="3">KCTC 52168</strain>
    </source>
</reference>
<comment type="caution">
    <text evidence="2">The sequence shown here is derived from an EMBL/GenBank/DDBJ whole genome shotgun (WGS) entry which is preliminary data.</text>
</comment>
<sequence length="144" mass="14985">MNPLAACALLCAATLAPSFAFAQAAAQPAANASTHASPQAAAMMAIDWAAVKPSTQLEVVPADKPGVYELRAVITDLATGKELMRPRLLTEAGKEARIEVGAEGATLLRMAVTVKADGSAATTSTEVRRKGVLEASQRTELRLR</sequence>
<dbReference type="Proteomes" id="UP001595556">
    <property type="component" value="Unassembled WGS sequence"/>
</dbReference>
<protein>
    <submittedName>
        <fullName evidence="2">Uncharacterized protein</fullName>
    </submittedName>
</protein>
<accession>A0ABV7H3H5</accession>
<keyword evidence="1" id="KW-0732">Signal</keyword>